<dbReference type="PROSITE" id="PS50059">
    <property type="entry name" value="FKBP_PPIASE"/>
    <property type="match status" value="1"/>
</dbReference>
<evidence type="ECO:0000256" key="1">
    <source>
        <dbReference type="PROSITE-ProRule" id="PRU00277"/>
    </source>
</evidence>
<protein>
    <recommendedName>
        <fullName evidence="1">peptidylprolyl isomerase</fullName>
        <ecNumber evidence="1">5.2.1.8</ecNumber>
    </recommendedName>
</protein>
<dbReference type="SUPFAM" id="SSF54534">
    <property type="entry name" value="FKBP-like"/>
    <property type="match status" value="1"/>
</dbReference>
<dbReference type="InterPro" id="IPR044208">
    <property type="entry name" value="FKBP19-like"/>
</dbReference>
<dbReference type="Proteomes" id="UP001301350">
    <property type="component" value="Unassembled WGS sequence"/>
</dbReference>
<comment type="caution">
    <text evidence="4">The sequence shown here is derived from an EMBL/GenBank/DDBJ whole genome shotgun (WGS) entry which is preliminary data.</text>
</comment>
<gene>
    <name evidence="4" type="ORF">CDCA_CDCA01G0466</name>
</gene>
<dbReference type="GO" id="GO:0003755">
    <property type="term" value="F:peptidyl-prolyl cis-trans isomerase activity"/>
    <property type="evidence" value="ECO:0007669"/>
    <property type="project" value="UniProtKB-KW"/>
</dbReference>
<evidence type="ECO:0000259" key="3">
    <source>
        <dbReference type="PROSITE" id="PS50059"/>
    </source>
</evidence>
<dbReference type="PANTHER" id="PTHR47717:SF1">
    <property type="entry name" value="PEPTIDYL-PROLYL CIS-TRANS ISOMERASE FKBP19, CHLOROPLASTIC"/>
    <property type="match status" value="1"/>
</dbReference>
<keyword evidence="1" id="KW-0413">Isomerase</keyword>
<dbReference type="InterPro" id="IPR046357">
    <property type="entry name" value="PPIase_dom_sf"/>
</dbReference>
<dbReference type="AlphaFoldDB" id="A0AAV9IQG9"/>
<dbReference type="PANTHER" id="PTHR47717">
    <property type="entry name" value="PEPTIDYL-PROLYL CIS-TRANS ISOMERASE FKBP19, CHLOROPLASTIC"/>
    <property type="match status" value="1"/>
</dbReference>
<evidence type="ECO:0000313" key="5">
    <source>
        <dbReference type="Proteomes" id="UP001301350"/>
    </source>
</evidence>
<keyword evidence="5" id="KW-1185">Reference proteome</keyword>
<sequence>MRSWRTRQQGGWEEAFVTTVSFSGWRRVARGRRALCVRSQDCAEPPGVRGWRCTRRAVLQRALATFALSLISSAGASPAVADEAPPKTSSPVDASVNEDVSGLRFVDFVEGTGASPQWGDLCVIEYELYTLPRPKPGVPYQGALKRYATSHRRRREDSGYLLRHGNGRTIRGLELALHSMREGGMRRVIIPPHLAYVGFDLGPIPEWTFARNALAKSLGSGNVLVMDVLLERVMKDPNMPPHYTDSEPDEEEIQRDIEEYYQEHTAKGEVPPEDDGGEAADDV</sequence>
<feature type="domain" description="PPIase FKBP-type" evidence="3">
    <location>
        <begin position="119"/>
        <end position="234"/>
    </location>
</feature>
<dbReference type="Gene3D" id="3.10.50.40">
    <property type="match status" value="1"/>
</dbReference>
<feature type="compositionally biased region" description="Basic and acidic residues" evidence="2">
    <location>
        <begin position="254"/>
        <end position="267"/>
    </location>
</feature>
<dbReference type="EC" id="5.2.1.8" evidence="1"/>
<dbReference type="InterPro" id="IPR001179">
    <property type="entry name" value="PPIase_FKBP_dom"/>
</dbReference>
<feature type="compositionally biased region" description="Acidic residues" evidence="2">
    <location>
        <begin position="271"/>
        <end position="283"/>
    </location>
</feature>
<feature type="region of interest" description="Disordered" evidence="2">
    <location>
        <begin position="237"/>
        <end position="283"/>
    </location>
</feature>
<dbReference type="Pfam" id="PF00254">
    <property type="entry name" value="FKBP_C"/>
    <property type="match status" value="1"/>
</dbReference>
<organism evidence="4 5">
    <name type="scientific">Cyanidium caldarium</name>
    <name type="common">Red alga</name>
    <dbReference type="NCBI Taxonomy" id="2771"/>
    <lineage>
        <taxon>Eukaryota</taxon>
        <taxon>Rhodophyta</taxon>
        <taxon>Bangiophyceae</taxon>
        <taxon>Cyanidiales</taxon>
        <taxon>Cyanidiaceae</taxon>
        <taxon>Cyanidium</taxon>
    </lineage>
</organism>
<name>A0AAV9IQG9_CYACA</name>
<reference evidence="4 5" key="1">
    <citation type="submission" date="2022-07" db="EMBL/GenBank/DDBJ databases">
        <title>Genome-wide signatures of adaptation to extreme environments.</title>
        <authorList>
            <person name="Cho C.H."/>
            <person name="Yoon H.S."/>
        </authorList>
    </citation>
    <scope>NUCLEOTIDE SEQUENCE [LARGE SCALE GENOMIC DNA]</scope>
    <source>
        <strain evidence="4 5">DBV 063 E5</strain>
    </source>
</reference>
<proteinExistence type="predicted"/>
<dbReference type="EMBL" id="JANCYW010000001">
    <property type="protein sequence ID" value="KAK4534441.1"/>
    <property type="molecule type" value="Genomic_DNA"/>
</dbReference>
<accession>A0AAV9IQG9</accession>
<keyword evidence="1" id="KW-0697">Rotamase</keyword>
<evidence type="ECO:0000256" key="2">
    <source>
        <dbReference type="SAM" id="MobiDB-lite"/>
    </source>
</evidence>
<dbReference type="GO" id="GO:0009507">
    <property type="term" value="C:chloroplast"/>
    <property type="evidence" value="ECO:0007669"/>
    <property type="project" value="TreeGrafter"/>
</dbReference>
<dbReference type="GO" id="GO:0009579">
    <property type="term" value="C:thylakoid"/>
    <property type="evidence" value="ECO:0007669"/>
    <property type="project" value="TreeGrafter"/>
</dbReference>
<evidence type="ECO:0000313" key="4">
    <source>
        <dbReference type="EMBL" id="KAK4534441.1"/>
    </source>
</evidence>
<comment type="catalytic activity">
    <reaction evidence="1">
        <text>[protein]-peptidylproline (omega=180) = [protein]-peptidylproline (omega=0)</text>
        <dbReference type="Rhea" id="RHEA:16237"/>
        <dbReference type="Rhea" id="RHEA-COMP:10747"/>
        <dbReference type="Rhea" id="RHEA-COMP:10748"/>
        <dbReference type="ChEBI" id="CHEBI:83833"/>
        <dbReference type="ChEBI" id="CHEBI:83834"/>
        <dbReference type="EC" id="5.2.1.8"/>
    </reaction>
</comment>